<reference evidence="2 3" key="1">
    <citation type="submission" date="2021-02" db="EMBL/GenBank/DDBJ databases">
        <authorList>
            <person name="Vanwijnsberghe S."/>
        </authorList>
    </citation>
    <scope>NUCLEOTIDE SEQUENCE [LARGE SCALE GENOMIC DNA]</scope>
    <source>
        <strain evidence="2 3">R-69776</strain>
    </source>
</reference>
<dbReference type="Proteomes" id="UP000673821">
    <property type="component" value="Unassembled WGS sequence"/>
</dbReference>
<evidence type="ECO:0000256" key="1">
    <source>
        <dbReference type="SAM" id="MobiDB-lite"/>
    </source>
</evidence>
<feature type="region of interest" description="Disordered" evidence="1">
    <location>
        <begin position="1"/>
        <end position="36"/>
    </location>
</feature>
<dbReference type="EMBL" id="CAJNBH010000017">
    <property type="protein sequence ID" value="CAE6802377.1"/>
    <property type="molecule type" value="Genomic_DNA"/>
</dbReference>
<gene>
    <name evidence="2" type="ORF">R69776_05272</name>
</gene>
<evidence type="ECO:0000313" key="3">
    <source>
        <dbReference type="Proteomes" id="UP000673821"/>
    </source>
</evidence>
<comment type="caution">
    <text evidence="2">The sequence shown here is derived from an EMBL/GenBank/DDBJ whole genome shotgun (WGS) entry which is preliminary data.</text>
</comment>
<evidence type="ECO:0000313" key="2">
    <source>
        <dbReference type="EMBL" id="CAE6802377.1"/>
    </source>
</evidence>
<protein>
    <submittedName>
        <fullName evidence="2">Uncharacterized protein</fullName>
    </submittedName>
</protein>
<proteinExistence type="predicted"/>
<sequence>MVGKHDRMGIQALKEQQQGTVPEPEARPYTRRVAQK</sequence>
<name>A0ABN7MEN5_9BURK</name>
<accession>A0ABN7MEN5</accession>
<organism evidence="2 3">
    <name type="scientific">Paraburkholderia nemoris</name>
    <dbReference type="NCBI Taxonomy" id="2793076"/>
    <lineage>
        <taxon>Bacteria</taxon>
        <taxon>Pseudomonadati</taxon>
        <taxon>Pseudomonadota</taxon>
        <taxon>Betaproteobacteria</taxon>
        <taxon>Burkholderiales</taxon>
        <taxon>Burkholderiaceae</taxon>
        <taxon>Paraburkholderia</taxon>
    </lineage>
</organism>
<keyword evidence="3" id="KW-1185">Reference proteome</keyword>